<feature type="chain" id="PRO_5008063378" description="Gram-positive cocci surface proteins LPxTG domain-containing protein" evidence="3">
    <location>
        <begin position="30"/>
        <end position="336"/>
    </location>
</feature>
<protein>
    <recommendedName>
        <fullName evidence="6">Gram-positive cocci surface proteins LPxTG domain-containing protein</fullName>
    </recommendedName>
</protein>
<feature type="transmembrane region" description="Helical" evidence="2">
    <location>
        <begin position="304"/>
        <end position="326"/>
    </location>
</feature>
<evidence type="ECO:0000256" key="1">
    <source>
        <dbReference type="SAM" id="MobiDB-lite"/>
    </source>
</evidence>
<dbReference type="EMBL" id="LOHS01000021">
    <property type="protein sequence ID" value="OAH16250.1"/>
    <property type="molecule type" value="Genomic_DNA"/>
</dbReference>
<feature type="compositionally biased region" description="Acidic residues" evidence="1">
    <location>
        <begin position="101"/>
        <end position="110"/>
    </location>
</feature>
<gene>
    <name evidence="4" type="ORF">STSP_03250</name>
</gene>
<feature type="signal peptide" evidence="3">
    <location>
        <begin position="1"/>
        <end position="29"/>
    </location>
</feature>
<dbReference type="Proteomes" id="UP000077381">
    <property type="component" value="Unassembled WGS sequence"/>
</dbReference>
<keyword evidence="2" id="KW-0812">Transmembrane</keyword>
<feature type="region of interest" description="Disordered" evidence="1">
    <location>
        <begin position="262"/>
        <end position="298"/>
    </location>
</feature>
<dbReference type="PATRIC" id="fig|1716141.3.peg.343"/>
<evidence type="ECO:0008006" key="6">
    <source>
        <dbReference type="Google" id="ProtNLM"/>
    </source>
</evidence>
<evidence type="ECO:0000256" key="3">
    <source>
        <dbReference type="SAM" id="SignalP"/>
    </source>
</evidence>
<feature type="region of interest" description="Disordered" evidence="1">
    <location>
        <begin position="30"/>
        <end position="110"/>
    </location>
</feature>
<organism evidence="4 5">
    <name type="scientific">Streptomyces jeddahensis</name>
    <dbReference type="NCBI Taxonomy" id="1716141"/>
    <lineage>
        <taxon>Bacteria</taxon>
        <taxon>Bacillati</taxon>
        <taxon>Actinomycetota</taxon>
        <taxon>Actinomycetes</taxon>
        <taxon>Kitasatosporales</taxon>
        <taxon>Streptomycetaceae</taxon>
        <taxon>Streptomyces</taxon>
    </lineage>
</organism>
<reference evidence="4 5" key="1">
    <citation type="submission" date="2015-12" db="EMBL/GenBank/DDBJ databases">
        <title>Genome sequence of Streptomyces sp. G25.</title>
        <authorList>
            <person name="Poehlein A."/>
            <person name="Roettig A."/>
            <person name="Hiessl S."/>
            <person name="Hauschild P."/>
            <person name="Schauer J."/>
            <person name="Madkour M.H."/>
            <person name="Al-Ansari A.M."/>
            <person name="Almakishah N.H."/>
            <person name="Steinbuechel A."/>
            <person name="Daniel R."/>
        </authorList>
    </citation>
    <scope>NUCLEOTIDE SEQUENCE [LARGE SCALE GENOMIC DNA]</scope>
    <source>
        <strain evidence="5">G25(2015)</strain>
    </source>
</reference>
<proteinExistence type="predicted"/>
<keyword evidence="5" id="KW-1185">Reference proteome</keyword>
<keyword evidence="3" id="KW-0732">Signal</keyword>
<accession>A0A177HZX7</accession>
<feature type="compositionally biased region" description="Low complexity" evidence="1">
    <location>
        <begin position="30"/>
        <end position="99"/>
    </location>
</feature>
<dbReference type="NCBIfam" id="NF041528">
    <property type="entry name" value="strep_LAETG"/>
    <property type="match status" value="1"/>
</dbReference>
<evidence type="ECO:0000256" key="2">
    <source>
        <dbReference type="SAM" id="Phobius"/>
    </source>
</evidence>
<dbReference type="OrthoDB" id="4333582at2"/>
<comment type="caution">
    <text evidence="4">The sequence shown here is derived from an EMBL/GenBank/DDBJ whole genome shotgun (WGS) entry which is preliminary data.</text>
</comment>
<keyword evidence="2" id="KW-0472">Membrane</keyword>
<keyword evidence="2" id="KW-1133">Transmembrane helix</keyword>
<evidence type="ECO:0000313" key="4">
    <source>
        <dbReference type="EMBL" id="OAH16250.1"/>
    </source>
</evidence>
<dbReference type="AlphaFoldDB" id="A0A177HZX7"/>
<dbReference type="RefSeq" id="WP_067270967.1">
    <property type="nucleotide sequence ID" value="NZ_LOHS01000021.1"/>
</dbReference>
<evidence type="ECO:0000313" key="5">
    <source>
        <dbReference type="Proteomes" id="UP000077381"/>
    </source>
</evidence>
<dbReference type="NCBIfam" id="TIGR01167">
    <property type="entry name" value="LPXTG_anchor"/>
    <property type="match status" value="1"/>
</dbReference>
<name>A0A177HZX7_9ACTN</name>
<sequence>MKLRRAMAAAAATAVIAPIALLSAPAAFADDTTTTTSESSTPAAEASSPAADASTPAAEASSPAADASTPAASESAPATDASSPAASPTESASPSAAPSEWPEECPVDEDGVDVDSQLALSVSGLPGKIVAGSGWHKFTLTAANKSDKALGTVQWLAAVDNFSDSDDEKDWLSTYAQLEYFNPETKAWESIADEIGNGWYFGETSLGAKEVVDIKLRVNISAKAPAGDGFTIGLGGYVDEEKNCVHSSFAFYEFTVLPAGSDNKNPGEAKPGKGKKPSGGKEPQGGADEIPATGNLAETGSSSMLPTIALVGGVAVVGGAGAIFVVRRRKSEGAAA</sequence>